<dbReference type="EMBL" id="JAEPRD010000625">
    <property type="protein sequence ID" value="KAG2190553.1"/>
    <property type="molecule type" value="Genomic_DNA"/>
</dbReference>
<keyword evidence="1" id="KW-0064">Aspartyl protease</keyword>
<protein>
    <submittedName>
        <fullName evidence="2">Uncharacterized protein</fullName>
    </submittedName>
</protein>
<sequence length="357" mass="40968">MESLNLKKIHHLPFVWDEFQKSVGTHIADIELILDNCNKDMKMDVVEDNGVKKRKFEDDPSSSATEYRSKLKNSGKCTFCEEKWTYNHRYNCKKRIEFFRSKDASSQNNVSNNLDVQNKLVAVIGTEIIPDPQKVLIMENPVADKEVVKESSSYTNYHDFSNALSDLETDNEYNRFLNKDDNISSDYFNGSNINNDYRVCAIKVKRNQLGDIDNEYKSDRPFSRFVPITINSVDSKCLIDSGADISLLSKAYADNNNIKYQPVDGCLIVADNRRVTRLRTTEALAVEYDNVDSVIHHKFDVLDKDTLPNFNSKTLDILVGWDLMPKLGIHLTNLATKYKSFVVIEAIYLIYDSIYTS</sequence>
<keyword evidence="1" id="KW-0645">Protease</keyword>
<accession>A0A8H7USM1</accession>
<dbReference type="InterPro" id="IPR001969">
    <property type="entry name" value="Aspartic_peptidase_AS"/>
</dbReference>
<dbReference type="GO" id="GO:0004190">
    <property type="term" value="F:aspartic-type endopeptidase activity"/>
    <property type="evidence" value="ECO:0007669"/>
    <property type="project" value="UniProtKB-KW"/>
</dbReference>
<dbReference type="CDD" id="cd00303">
    <property type="entry name" value="retropepsin_like"/>
    <property type="match status" value="1"/>
</dbReference>
<dbReference type="Gene3D" id="2.40.70.10">
    <property type="entry name" value="Acid Proteases"/>
    <property type="match status" value="1"/>
</dbReference>
<dbReference type="AlphaFoldDB" id="A0A8H7USM1"/>
<gene>
    <name evidence="2" type="ORF">INT47_001006</name>
</gene>
<dbReference type="GO" id="GO:0006508">
    <property type="term" value="P:proteolysis"/>
    <property type="evidence" value="ECO:0007669"/>
    <property type="project" value="InterPro"/>
</dbReference>
<dbReference type="SUPFAM" id="SSF50630">
    <property type="entry name" value="Acid proteases"/>
    <property type="match status" value="1"/>
</dbReference>
<dbReference type="Proteomes" id="UP000603453">
    <property type="component" value="Unassembled WGS sequence"/>
</dbReference>
<evidence type="ECO:0000256" key="1">
    <source>
        <dbReference type="ARBA" id="ARBA00022750"/>
    </source>
</evidence>
<keyword evidence="3" id="KW-1185">Reference proteome</keyword>
<proteinExistence type="predicted"/>
<dbReference type="PROSITE" id="PS00141">
    <property type="entry name" value="ASP_PROTEASE"/>
    <property type="match status" value="1"/>
</dbReference>
<evidence type="ECO:0000313" key="2">
    <source>
        <dbReference type="EMBL" id="KAG2190553.1"/>
    </source>
</evidence>
<organism evidence="2 3">
    <name type="scientific">Mucor saturninus</name>
    <dbReference type="NCBI Taxonomy" id="64648"/>
    <lineage>
        <taxon>Eukaryota</taxon>
        <taxon>Fungi</taxon>
        <taxon>Fungi incertae sedis</taxon>
        <taxon>Mucoromycota</taxon>
        <taxon>Mucoromycotina</taxon>
        <taxon>Mucoromycetes</taxon>
        <taxon>Mucorales</taxon>
        <taxon>Mucorineae</taxon>
        <taxon>Mucoraceae</taxon>
        <taxon>Mucor</taxon>
    </lineage>
</organism>
<evidence type="ECO:0000313" key="3">
    <source>
        <dbReference type="Proteomes" id="UP000603453"/>
    </source>
</evidence>
<name>A0A8H7USM1_9FUNG</name>
<dbReference type="InterPro" id="IPR021109">
    <property type="entry name" value="Peptidase_aspartic_dom_sf"/>
</dbReference>
<comment type="caution">
    <text evidence="2">The sequence shown here is derived from an EMBL/GenBank/DDBJ whole genome shotgun (WGS) entry which is preliminary data.</text>
</comment>
<reference evidence="2" key="1">
    <citation type="submission" date="2020-12" db="EMBL/GenBank/DDBJ databases">
        <title>Metabolic potential, ecology and presence of endohyphal bacteria is reflected in genomic diversity of Mucoromycotina.</title>
        <authorList>
            <person name="Muszewska A."/>
            <person name="Okrasinska A."/>
            <person name="Steczkiewicz K."/>
            <person name="Drgas O."/>
            <person name="Orlowska M."/>
            <person name="Perlinska-Lenart U."/>
            <person name="Aleksandrzak-Piekarczyk T."/>
            <person name="Szatraj K."/>
            <person name="Zielenkiewicz U."/>
            <person name="Pilsyk S."/>
            <person name="Malc E."/>
            <person name="Mieczkowski P."/>
            <person name="Kruszewska J.S."/>
            <person name="Biernat P."/>
            <person name="Pawlowska J."/>
        </authorList>
    </citation>
    <scope>NUCLEOTIDE SEQUENCE</scope>
    <source>
        <strain evidence="2">WA0000017839</strain>
    </source>
</reference>
<dbReference type="OrthoDB" id="2228647at2759"/>
<keyword evidence="1" id="KW-0378">Hydrolase</keyword>